<evidence type="ECO:0000313" key="2">
    <source>
        <dbReference type="Proteomes" id="UP001058271"/>
    </source>
</evidence>
<protein>
    <submittedName>
        <fullName evidence="1">Uncharacterized protein</fullName>
    </submittedName>
</protein>
<evidence type="ECO:0000313" key="1">
    <source>
        <dbReference type="EMBL" id="UWZ35387.1"/>
    </source>
</evidence>
<proteinExistence type="predicted"/>
<name>A0ABY5Z0Q4_9ACTN</name>
<accession>A0ABY5Z0Q4</accession>
<keyword evidence="2" id="KW-1185">Reference proteome</keyword>
<dbReference type="EMBL" id="CP073721">
    <property type="protein sequence ID" value="UWZ35387.1"/>
    <property type="molecule type" value="Genomic_DNA"/>
</dbReference>
<gene>
    <name evidence="1" type="ORF">Drose_30305</name>
</gene>
<dbReference type="Proteomes" id="UP001058271">
    <property type="component" value="Chromosome"/>
</dbReference>
<sequence length="152" mass="16487">MGATGWDYLVPFDGSVATTLEQLRAEVFAAGDYYWPGGDDRPKPATEDELWADEWVHESMTHSILDIFKVGTGDPASDDAFGSTFEVTAGECERIFGTTRVTADDLARMPRPDGDPTAALNPLLTHRGVGRHLIVHAAGVPDQILFFGYSGD</sequence>
<organism evidence="1 2">
    <name type="scientific">Dactylosporangium roseum</name>
    <dbReference type="NCBI Taxonomy" id="47989"/>
    <lineage>
        <taxon>Bacteria</taxon>
        <taxon>Bacillati</taxon>
        <taxon>Actinomycetota</taxon>
        <taxon>Actinomycetes</taxon>
        <taxon>Micromonosporales</taxon>
        <taxon>Micromonosporaceae</taxon>
        <taxon>Dactylosporangium</taxon>
    </lineage>
</organism>
<reference evidence="1" key="1">
    <citation type="submission" date="2021-04" db="EMBL/GenBank/DDBJ databases">
        <title>Biosynthetic gene clusters of Dactylosporangioum roseum.</title>
        <authorList>
            <person name="Hartkoorn R.C."/>
            <person name="Beaudoing E."/>
            <person name="Hot D."/>
            <person name="Moureu S."/>
        </authorList>
    </citation>
    <scope>NUCLEOTIDE SEQUENCE</scope>
    <source>
        <strain evidence="1">NRRL B-16295</strain>
    </source>
</reference>
<dbReference type="RefSeq" id="WP_260724727.1">
    <property type="nucleotide sequence ID" value="NZ_BAAABS010000067.1"/>
</dbReference>